<dbReference type="Proteomes" id="UP000019335">
    <property type="component" value="Chromosome 5"/>
</dbReference>
<organism evidence="1 2">
    <name type="scientific">Nannochloropsis gaditana</name>
    <dbReference type="NCBI Taxonomy" id="72520"/>
    <lineage>
        <taxon>Eukaryota</taxon>
        <taxon>Sar</taxon>
        <taxon>Stramenopiles</taxon>
        <taxon>Ochrophyta</taxon>
        <taxon>Eustigmatophyceae</taxon>
        <taxon>Eustigmatales</taxon>
        <taxon>Monodopsidaceae</taxon>
        <taxon>Nannochloropsis</taxon>
    </lineage>
</organism>
<dbReference type="AlphaFoldDB" id="W7U5U5"/>
<sequence length="92" mass="10710">MGMNSGVYRFLSKSFPLFVPLARTCDMGPSGKNYRGLTTSSVSRENHISSYRMARLDARMNLQSLFKGENYVCDYHEEGEINRRKRSRNRHE</sequence>
<protein>
    <submittedName>
        <fullName evidence="1">Uncharacterized protein</fullName>
    </submittedName>
</protein>
<proteinExistence type="predicted"/>
<comment type="caution">
    <text evidence="1">The sequence shown here is derived from an EMBL/GenBank/DDBJ whole genome shotgun (WGS) entry which is preliminary data.</text>
</comment>
<evidence type="ECO:0000313" key="2">
    <source>
        <dbReference type="Proteomes" id="UP000019335"/>
    </source>
</evidence>
<name>W7U5U5_9STRA</name>
<reference evidence="1 2" key="1">
    <citation type="journal article" date="2014" name="Mol. Plant">
        <title>Chromosome Scale Genome Assembly and Transcriptome Profiling of Nannochloropsis gaditana in Nitrogen Depletion.</title>
        <authorList>
            <person name="Corteggiani Carpinelli E."/>
            <person name="Telatin A."/>
            <person name="Vitulo N."/>
            <person name="Forcato C."/>
            <person name="D'Angelo M."/>
            <person name="Schiavon R."/>
            <person name="Vezzi A."/>
            <person name="Giacometti G.M."/>
            <person name="Morosinotto T."/>
            <person name="Valle G."/>
        </authorList>
    </citation>
    <scope>NUCLEOTIDE SEQUENCE [LARGE SCALE GENOMIC DNA]</scope>
    <source>
        <strain evidence="1 2">B-31</strain>
    </source>
</reference>
<gene>
    <name evidence="1" type="ORF">Naga_100004g61</name>
</gene>
<accession>W7U5U5</accession>
<keyword evidence="2" id="KW-1185">Reference proteome</keyword>
<dbReference type="EMBL" id="AZIL01000352">
    <property type="protein sequence ID" value="EWM28186.1"/>
    <property type="molecule type" value="Genomic_DNA"/>
</dbReference>
<evidence type="ECO:0000313" key="1">
    <source>
        <dbReference type="EMBL" id="EWM28186.1"/>
    </source>
</evidence>